<evidence type="ECO:0000259" key="6">
    <source>
        <dbReference type="PROSITE" id="PS51366"/>
    </source>
</evidence>
<dbReference type="Proteomes" id="UP001303046">
    <property type="component" value="Unassembled WGS sequence"/>
</dbReference>
<dbReference type="PANTHER" id="PTHR18034">
    <property type="entry name" value="CELL CYCLE CONTROL PROTEIN CWF22-RELATED"/>
    <property type="match status" value="1"/>
</dbReference>
<dbReference type="InterPro" id="IPR036910">
    <property type="entry name" value="HMG_box_dom_sf"/>
</dbReference>
<dbReference type="Pfam" id="PF00505">
    <property type="entry name" value="HMG_box"/>
    <property type="match status" value="1"/>
</dbReference>
<evidence type="ECO:0000256" key="2">
    <source>
        <dbReference type="ARBA" id="ARBA00023242"/>
    </source>
</evidence>
<evidence type="ECO:0000313" key="8">
    <source>
        <dbReference type="Proteomes" id="UP001303046"/>
    </source>
</evidence>
<feature type="DNA-binding region" description="HMG box" evidence="3">
    <location>
        <begin position="210"/>
        <end position="278"/>
    </location>
</feature>
<evidence type="ECO:0008006" key="9">
    <source>
        <dbReference type="Google" id="ProtNLM"/>
    </source>
</evidence>
<feature type="domain" description="MI" evidence="6">
    <location>
        <begin position="45"/>
        <end position="161"/>
    </location>
</feature>
<dbReference type="PROSITE" id="PS51366">
    <property type="entry name" value="MI"/>
    <property type="match status" value="1"/>
</dbReference>
<dbReference type="InterPro" id="IPR003891">
    <property type="entry name" value="Initiation_fac_eIF4g_MI"/>
</dbReference>
<organism evidence="7 8">
    <name type="scientific">Necator americanus</name>
    <name type="common">Human hookworm</name>
    <dbReference type="NCBI Taxonomy" id="51031"/>
    <lineage>
        <taxon>Eukaryota</taxon>
        <taxon>Metazoa</taxon>
        <taxon>Ecdysozoa</taxon>
        <taxon>Nematoda</taxon>
        <taxon>Chromadorea</taxon>
        <taxon>Rhabditida</taxon>
        <taxon>Rhabditina</taxon>
        <taxon>Rhabditomorpha</taxon>
        <taxon>Strongyloidea</taxon>
        <taxon>Ancylostomatidae</taxon>
        <taxon>Bunostominae</taxon>
        <taxon>Necator</taxon>
    </lineage>
</organism>
<keyword evidence="2 3" id="KW-0539">Nucleus</keyword>
<feature type="region of interest" description="Disordered" evidence="4">
    <location>
        <begin position="284"/>
        <end position="322"/>
    </location>
</feature>
<evidence type="ECO:0000256" key="4">
    <source>
        <dbReference type="SAM" id="MobiDB-lite"/>
    </source>
</evidence>
<gene>
    <name evidence="7" type="primary">Necator_chrI.g3001</name>
    <name evidence="7" type="ORF">RB195_006872</name>
</gene>
<keyword evidence="8" id="KW-1185">Reference proteome</keyword>
<evidence type="ECO:0000313" key="7">
    <source>
        <dbReference type="EMBL" id="KAK6730078.1"/>
    </source>
</evidence>
<dbReference type="EMBL" id="JAVFWL010000001">
    <property type="protein sequence ID" value="KAK6730078.1"/>
    <property type="molecule type" value="Genomic_DNA"/>
</dbReference>
<dbReference type="Pfam" id="PF02847">
    <property type="entry name" value="MA3"/>
    <property type="match status" value="1"/>
</dbReference>
<keyword evidence="3" id="KW-0238">DNA-binding</keyword>
<evidence type="ECO:0000256" key="1">
    <source>
        <dbReference type="ARBA" id="ARBA00004123"/>
    </source>
</evidence>
<name>A0ABR1BUP7_NECAM</name>
<feature type="compositionally biased region" description="Basic and acidic residues" evidence="4">
    <location>
        <begin position="290"/>
        <end position="303"/>
    </location>
</feature>
<proteinExistence type="predicted"/>
<accession>A0ABR1BUP7</accession>
<feature type="domain" description="HMG box" evidence="5">
    <location>
        <begin position="210"/>
        <end position="278"/>
    </location>
</feature>
<dbReference type="InterPro" id="IPR050781">
    <property type="entry name" value="CWC22_splicing_factor"/>
</dbReference>
<dbReference type="SMART" id="SM00544">
    <property type="entry name" value="MA3"/>
    <property type="match status" value="1"/>
</dbReference>
<evidence type="ECO:0000256" key="3">
    <source>
        <dbReference type="PROSITE-ProRule" id="PRU00267"/>
    </source>
</evidence>
<comment type="subcellular location">
    <subcellularLocation>
        <location evidence="1">Nucleus</location>
    </subcellularLocation>
</comment>
<reference evidence="7 8" key="1">
    <citation type="submission" date="2023-08" db="EMBL/GenBank/DDBJ databases">
        <title>A Necator americanus chromosomal reference genome.</title>
        <authorList>
            <person name="Ilik V."/>
            <person name="Petrzelkova K.J."/>
            <person name="Pardy F."/>
            <person name="Fuh T."/>
            <person name="Niatou-Singa F.S."/>
            <person name="Gouil Q."/>
            <person name="Baker L."/>
            <person name="Ritchie M.E."/>
            <person name="Jex A.R."/>
            <person name="Gazzola D."/>
            <person name="Li H."/>
            <person name="Toshio Fujiwara R."/>
            <person name="Zhan B."/>
            <person name="Aroian R.V."/>
            <person name="Pafco B."/>
            <person name="Schwarz E.M."/>
        </authorList>
    </citation>
    <scope>NUCLEOTIDE SEQUENCE [LARGE SCALE GENOMIC DNA]</scope>
    <source>
        <strain evidence="7 8">Aroian</strain>
        <tissue evidence="7">Whole animal</tissue>
    </source>
</reference>
<dbReference type="SMART" id="SM00398">
    <property type="entry name" value="HMG"/>
    <property type="match status" value="1"/>
</dbReference>
<dbReference type="PROSITE" id="PS50118">
    <property type="entry name" value="HMG_BOX_2"/>
    <property type="match status" value="1"/>
</dbReference>
<dbReference type="PANTHER" id="PTHR18034:SF4">
    <property type="entry name" value="NUCLEOLAR MIF4G DOMAIN-CONTAINING PROTEIN 1"/>
    <property type="match status" value="1"/>
</dbReference>
<dbReference type="SUPFAM" id="SSF47095">
    <property type="entry name" value="HMG-box"/>
    <property type="match status" value="1"/>
</dbReference>
<dbReference type="InterPro" id="IPR009071">
    <property type="entry name" value="HMG_box_dom"/>
</dbReference>
<dbReference type="Gene3D" id="1.10.30.10">
    <property type="entry name" value="High mobility group box domain"/>
    <property type="match status" value="1"/>
</dbReference>
<comment type="caution">
    <text evidence="7">The sequence shown here is derived from an EMBL/GenBank/DDBJ whole genome shotgun (WGS) entry which is preliminary data.</text>
</comment>
<sequence>MWVVGSAYRVVHEAGSSTSGAHQTTAHSFPEEIVQLARRAKMNTEIRRNVFCTIATSNDDDSAFERLLRLSLKGQQEREIIYVLIMMSLREKAFNPFYPTLIARFCEFDKRFVLTTQYALWDRIRGTDALKLRARCRLADLIHHLISHETLSITVLKMEDFAIYNIPYMDIDWHSIQPTFFHEGNSSNKQWVNEIETSTMGLCENVNYENTRPVSAYAMFFKERQIMVKKSFPQATFGDISRIVAAEWDSLERNEKSAYKRRADQLRKMHIKMAVKEKVQRICSSSGSSVEKEDDKGLIEENKKKRMTKPLTMRLNSNNESM</sequence>
<protein>
    <recommendedName>
        <fullName evidence="9">HMG box</fullName>
    </recommendedName>
</protein>
<evidence type="ECO:0000259" key="5">
    <source>
        <dbReference type="PROSITE" id="PS50118"/>
    </source>
</evidence>